<dbReference type="Proteomes" id="UP000031668">
    <property type="component" value="Unassembled WGS sequence"/>
</dbReference>
<dbReference type="EMBL" id="JWZT01003124">
    <property type="protein sequence ID" value="KII67675.1"/>
    <property type="molecule type" value="Genomic_DNA"/>
</dbReference>
<protein>
    <submittedName>
        <fullName evidence="4">Secretion-regulating guanine nucleotide exchange factor</fullName>
    </submittedName>
</protein>
<dbReference type="AlphaFoldDB" id="A0A0C2MU38"/>
<proteinExistence type="predicted"/>
<evidence type="ECO:0000313" key="5">
    <source>
        <dbReference type="Proteomes" id="UP000031668"/>
    </source>
</evidence>
<feature type="signal peptide" evidence="3">
    <location>
        <begin position="1"/>
        <end position="22"/>
    </location>
</feature>
<dbReference type="Gene3D" id="2.130.10.30">
    <property type="entry name" value="Regulator of chromosome condensation 1/beta-lactamase-inhibitor protein II"/>
    <property type="match status" value="1"/>
</dbReference>
<feature type="repeat" description="RCC1" evidence="2">
    <location>
        <begin position="16"/>
        <end position="63"/>
    </location>
</feature>
<feature type="chain" id="PRO_5002152555" evidence="3">
    <location>
        <begin position="23"/>
        <end position="116"/>
    </location>
</feature>
<evidence type="ECO:0000256" key="3">
    <source>
        <dbReference type="SAM" id="SignalP"/>
    </source>
</evidence>
<gene>
    <name evidence="4" type="ORF">RF11_04551</name>
</gene>
<keyword evidence="3" id="KW-0732">Signal</keyword>
<dbReference type="PANTHER" id="PTHR22870">
    <property type="entry name" value="REGULATOR OF CHROMOSOME CONDENSATION"/>
    <property type="match status" value="1"/>
</dbReference>
<organism evidence="4 5">
    <name type="scientific">Thelohanellus kitauei</name>
    <name type="common">Myxosporean</name>
    <dbReference type="NCBI Taxonomy" id="669202"/>
    <lineage>
        <taxon>Eukaryota</taxon>
        <taxon>Metazoa</taxon>
        <taxon>Cnidaria</taxon>
        <taxon>Myxozoa</taxon>
        <taxon>Myxosporea</taxon>
        <taxon>Bivalvulida</taxon>
        <taxon>Platysporina</taxon>
        <taxon>Myxobolidae</taxon>
        <taxon>Thelohanellus</taxon>
    </lineage>
</organism>
<keyword evidence="1" id="KW-0677">Repeat</keyword>
<evidence type="ECO:0000313" key="4">
    <source>
        <dbReference type="EMBL" id="KII67675.1"/>
    </source>
</evidence>
<evidence type="ECO:0000256" key="1">
    <source>
        <dbReference type="ARBA" id="ARBA00022737"/>
    </source>
</evidence>
<evidence type="ECO:0000256" key="2">
    <source>
        <dbReference type="PROSITE-ProRule" id="PRU00235"/>
    </source>
</evidence>
<sequence>MSLLFLVLLLLTLDSNKIYVWGRNDFGQCHGFNHPCPLTELHLSMGRSEISCGAEHSLIYDTERSSLFSFGWNEHGNCCLVDGDFVRIAKTPVLPDCPKSSVMLGSGYSHSFLYFY</sequence>
<keyword evidence="5" id="KW-1185">Reference proteome</keyword>
<name>A0A0C2MU38_THEKT</name>
<dbReference type="InterPro" id="IPR009091">
    <property type="entry name" value="RCC1/BLIP-II"/>
</dbReference>
<dbReference type="OrthoDB" id="10256179at2759"/>
<accession>A0A0C2MU38</accession>
<dbReference type="InterPro" id="IPR000408">
    <property type="entry name" value="Reg_chr_condens"/>
</dbReference>
<dbReference type="PROSITE" id="PS50012">
    <property type="entry name" value="RCC1_3"/>
    <property type="match status" value="1"/>
</dbReference>
<dbReference type="InterPro" id="IPR051210">
    <property type="entry name" value="Ub_ligase/GEF_domain"/>
</dbReference>
<dbReference type="SUPFAM" id="SSF50985">
    <property type="entry name" value="RCC1/BLIP-II"/>
    <property type="match status" value="1"/>
</dbReference>
<dbReference type="PANTHER" id="PTHR22870:SF466">
    <property type="entry name" value="ANKYRIN REPEAT-CONTAINING PROTEIN"/>
    <property type="match status" value="1"/>
</dbReference>
<reference evidence="4 5" key="1">
    <citation type="journal article" date="2014" name="Genome Biol. Evol.">
        <title>The genome of the myxosporean Thelohanellus kitauei shows adaptations to nutrient acquisition within its fish host.</title>
        <authorList>
            <person name="Yang Y."/>
            <person name="Xiong J."/>
            <person name="Zhou Z."/>
            <person name="Huo F."/>
            <person name="Miao W."/>
            <person name="Ran C."/>
            <person name="Liu Y."/>
            <person name="Zhang J."/>
            <person name="Feng J."/>
            <person name="Wang M."/>
            <person name="Wang M."/>
            <person name="Wang L."/>
            <person name="Yao B."/>
        </authorList>
    </citation>
    <scope>NUCLEOTIDE SEQUENCE [LARGE SCALE GENOMIC DNA]</scope>
    <source>
        <strain evidence="4">Wuqing</strain>
    </source>
</reference>
<comment type="caution">
    <text evidence="4">The sequence shown here is derived from an EMBL/GenBank/DDBJ whole genome shotgun (WGS) entry which is preliminary data.</text>
</comment>